<feature type="domain" description="Methyltransferase" evidence="2">
    <location>
        <begin position="133"/>
        <end position="271"/>
    </location>
</feature>
<dbReference type="InterPro" id="IPR052220">
    <property type="entry name" value="METTL25"/>
</dbReference>
<dbReference type="Proteomes" id="UP001583177">
    <property type="component" value="Unassembled WGS sequence"/>
</dbReference>
<dbReference type="PANTHER" id="PTHR12496">
    <property type="entry name" value="CGI-41 METHYLTRANSFERASE"/>
    <property type="match status" value="1"/>
</dbReference>
<evidence type="ECO:0000256" key="1">
    <source>
        <dbReference type="SAM" id="MobiDB-lite"/>
    </source>
</evidence>
<comment type="caution">
    <text evidence="3">The sequence shown here is derived from an EMBL/GenBank/DDBJ whole genome shotgun (WGS) entry which is preliminary data.</text>
</comment>
<gene>
    <name evidence="3" type="ORF">Daus18300_008134</name>
</gene>
<dbReference type="PANTHER" id="PTHR12496:SF0">
    <property type="entry name" value="METHYLTRANSFERASE DOMAIN-CONTAINING PROTEIN"/>
    <property type="match status" value="1"/>
</dbReference>
<dbReference type="SUPFAM" id="SSF53335">
    <property type="entry name" value="S-adenosyl-L-methionine-dependent methyltransferases"/>
    <property type="match status" value="1"/>
</dbReference>
<dbReference type="EMBL" id="JAWRVE010000074">
    <property type="protein sequence ID" value="KAL1863141.1"/>
    <property type="molecule type" value="Genomic_DNA"/>
</dbReference>
<dbReference type="Pfam" id="PF13679">
    <property type="entry name" value="Methyltransf_32"/>
    <property type="match status" value="1"/>
</dbReference>
<sequence>MQAPALPQSFDSLEQLTDDLTDFIQTSLVRQITGGVHVNDAFIEDAWGKLPAEWTRHWDSLPDSRIAQREMIDSIDEDKRTRQPDGHESAPSRPGGSLISWLEKLKSVSLPRSQRKGPALTLPKVLTDRMEPKKLNEVSVAAPYVHSICQASGVTHVIDMGSGQGYLSNTLAYLFPSLRILAIDGSESQIDGSKAFATSLGITGDRVQHLVRYIDGSMTLAAEIDAWAGGQKCLLVGLHACGNLSEHMLKYFATCPSITHLAAVGCCYNHILMRSDTCPDGFPISERLRRQNVTLTPTALMASCQAPNNWARTDLAKLKSIYSRKQFYRSLLEKMLHDKGVQINDKPNWGIRKSDLANFERFTRRAVESLGVEQNKISNMDITEYENRYASHEGRISILWTLSVLCCKAIESVIALDRYWFLVEHGAHNVDIVPIFEYKISPRNLMMVAEKRHKCLDIGIKE</sequence>
<name>A0ABR3WJI3_9PEZI</name>
<evidence type="ECO:0000313" key="4">
    <source>
        <dbReference type="Proteomes" id="UP001583177"/>
    </source>
</evidence>
<dbReference type="InterPro" id="IPR025714">
    <property type="entry name" value="Methyltranfer_dom"/>
</dbReference>
<proteinExistence type="predicted"/>
<feature type="compositionally biased region" description="Basic and acidic residues" evidence="1">
    <location>
        <begin position="74"/>
        <end position="90"/>
    </location>
</feature>
<evidence type="ECO:0000313" key="3">
    <source>
        <dbReference type="EMBL" id="KAL1863141.1"/>
    </source>
</evidence>
<dbReference type="InterPro" id="IPR029063">
    <property type="entry name" value="SAM-dependent_MTases_sf"/>
</dbReference>
<organism evidence="3 4">
    <name type="scientific">Diaporthe australafricana</name>
    <dbReference type="NCBI Taxonomy" id="127596"/>
    <lineage>
        <taxon>Eukaryota</taxon>
        <taxon>Fungi</taxon>
        <taxon>Dikarya</taxon>
        <taxon>Ascomycota</taxon>
        <taxon>Pezizomycotina</taxon>
        <taxon>Sordariomycetes</taxon>
        <taxon>Sordariomycetidae</taxon>
        <taxon>Diaporthales</taxon>
        <taxon>Diaporthaceae</taxon>
        <taxon>Diaporthe</taxon>
    </lineage>
</organism>
<keyword evidence="4" id="KW-1185">Reference proteome</keyword>
<accession>A0ABR3WJI3</accession>
<reference evidence="3 4" key="1">
    <citation type="journal article" date="2024" name="IMA Fungus">
        <title>IMA Genome - F19 : A genome assembly and annotation guide to empower mycologists, including annotated draft genome sequences of Ceratocystis pirilliformis, Diaporthe australafricana, Fusarium ophioides, Paecilomyces lecythidis, and Sporothrix stenoceras.</title>
        <authorList>
            <person name="Aylward J."/>
            <person name="Wilson A.M."/>
            <person name="Visagie C.M."/>
            <person name="Spraker J."/>
            <person name="Barnes I."/>
            <person name="Buitendag C."/>
            <person name="Ceriani C."/>
            <person name="Del Mar Angel L."/>
            <person name="du Plessis D."/>
            <person name="Fuchs T."/>
            <person name="Gasser K."/>
            <person name="Kramer D."/>
            <person name="Li W."/>
            <person name="Munsamy K."/>
            <person name="Piso A."/>
            <person name="Price J.L."/>
            <person name="Sonnekus B."/>
            <person name="Thomas C."/>
            <person name="van der Nest A."/>
            <person name="van Dijk A."/>
            <person name="van Heerden A."/>
            <person name="van Vuuren N."/>
            <person name="Yilmaz N."/>
            <person name="Duong T.A."/>
            <person name="van der Merwe N.A."/>
            <person name="Wingfield M.J."/>
            <person name="Wingfield B.D."/>
        </authorList>
    </citation>
    <scope>NUCLEOTIDE SEQUENCE [LARGE SCALE GENOMIC DNA]</scope>
    <source>
        <strain evidence="3 4">CMW 18300</strain>
    </source>
</reference>
<protein>
    <recommendedName>
        <fullName evidence="2">Methyltransferase domain-containing protein</fullName>
    </recommendedName>
</protein>
<evidence type="ECO:0000259" key="2">
    <source>
        <dbReference type="Pfam" id="PF13679"/>
    </source>
</evidence>
<dbReference type="Gene3D" id="3.40.50.150">
    <property type="entry name" value="Vaccinia Virus protein VP39"/>
    <property type="match status" value="1"/>
</dbReference>
<feature type="region of interest" description="Disordered" evidence="1">
    <location>
        <begin position="74"/>
        <end position="97"/>
    </location>
</feature>